<dbReference type="InterPro" id="IPR002110">
    <property type="entry name" value="Ankyrin_rpt"/>
</dbReference>
<evidence type="ECO:0000256" key="2">
    <source>
        <dbReference type="ARBA" id="ARBA00023043"/>
    </source>
</evidence>
<dbReference type="PROSITE" id="PS50088">
    <property type="entry name" value="ANK_REPEAT"/>
    <property type="match status" value="6"/>
</dbReference>
<dbReference type="PANTHER" id="PTHR24123">
    <property type="entry name" value="ANKYRIN REPEAT-CONTAINING"/>
    <property type="match status" value="1"/>
</dbReference>
<feature type="repeat" description="ANK" evidence="3">
    <location>
        <begin position="320"/>
        <end position="352"/>
    </location>
</feature>
<gene>
    <name evidence="4" type="ORF">IPOD504_LOCUS13551</name>
</gene>
<dbReference type="InterPro" id="IPR051165">
    <property type="entry name" value="Multifunctional_ANK_Repeat"/>
</dbReference>
<dbReference type="Pfam" id="PF00023">
    <property type="entry name" value="Ank"/>
    <property type="match status" value="2"/>
</dbReference>
<dbReference type="PRINTS" id="PR01415">
    <property type="entry name" value="ANKYRIN"/>
</dbReference>
<evidence type="ECO:0000256" key="1">
    <source>
        <dbReference type="ARBA" id="ARBA00022737"/>
    </source>
</evidence>
<keyword evidence="2 3" id="KW-0040">ANK repeat</keyword>
<name>A0ABN8J0Y4_9NEOP</name>
<keyword evidence="1" id="KW-0677">Repeat</keyword>
<dbReference type="PROSITE" id="PS50297">
    <property type="entry name" value="ANK_REP_REGION"/>
    <property type="match status" value="6"/>
</dbReference>
<dbReference type="InterPro" id="IPR036770">
    <property type="entry name" value="Ankyrin_rpt-contain_sf"/>
</dbReference>
<dbReference type="Proteomes" id="UP000837857">
    <property type="component" value="Chromosome 4"/>
</dbReference>
<evidence type="ECO:0008006" key="6">
    <source>
        <dbReference type="Google" id="ProtNLM"/>
    </source>
</evidence>
<evidence type="ECO:0000256" key="3">
    <source>
        <dbReference type="PROSITE-ProRule" id="PRU00023"/>
    </source>
</evidence>
<sequence>MDRTLEETLYQVIHKEDQDAIIHLITQGANPNKVTKHGKTCLGKAAKIGSINAVKLLIDATVSNKSLPQDALARKRGVKYHKRKFKSGQYYKTAVICKNLHDGPYREFHLEHSAAIDSEIHECADLDNDQSYFVYIHSDGSSSDESRISNIQSPVATPSLPTSPHIDLEWDEEIGNVAPTTSEDETWSSIYKWYAAILECTGAAIASASVVTNGIDQQDAFMRTALHYAVDQGHAGIVKLLLDAGCKVEITSGDGLTPLHIAIMKNHIEITKLLIAAGSNVNYKTHEKMTPLHFAASRGFMDLVKILVTNGAYIEARDTSERTALYLASGRGHVDVVTYLISMGSNVNGEEIHGYTPLCEAVWQRYTSVVEVLLNSGARITHSHKLLHNAIIQRQVKIVRMLSDLGGGINLHNDNGDTPLLLAARLSQPISARILLQKGANVNCTNSITGANALHIAVECIECPVEFEDLIDCLSQYNIDVNTTALTGDTALNRAMLLQKDYAAVFLIKYGADVNICDLHSCGLDNLSIASRREFYQLASILIKAGHYTNASESDDTIPKLDYETIIQILLITK</sequence>
<dbReference type="SUPFAM" id="SSF48403">
    <property type="entry name" value="Ankyrin repeat"/>
    <property type="match status" value="2"/>
</dbReference>
<evidence type="ECO:0000313" key="5">
    <source>
        <dbReference type="Proteomes" id="UP000837857"/>
    </source>
</evidence>
<feature type="repeat" description="ANK" evidence="3">
    <location>
        <begin position="221"/>
        <end position="253"/>
    </location>
</feature>
<dbReference type="Gene3D" id="1.25.40.20">
    <property type="entry name" value="Ankyrin repeat-containing domain"/>
    <property type="match status" value="3"/>
</dbReference>
<proteinExistence type="predicted"/>
<feature type="repeat" description="ANK" evidence="3">
    <location>
        <begin position="415"/>
        <end position="447"/>
    </location>
</feature>
<keyword evidence="5" id="KW-1185">Reference proteome</keyword>
<reference evidence="4" key="1">
    <citation type="submission" date="2022-03" db="EMBL/GenBank/DDBJ databases">
        <authorList>
            <person name="Martin H S."/>
        </authorList>
    </citation>
    <scope>NUCLEOTIDE SEQUENCE</scope>
</reference>
<dbReference type="SMART" id="SM00248">
    <property type="entry name" value="ANK"/>
    <property type="match status" value="10"/>
</dbReference>
<feature type="repeat" description="ANK" evidence="3">
    <location>
        <begin position="287"/>
        <end position="319"/>
    </location>
</feature>
<dbReference type="Pfam" id="PF12796">
    <property type="entry name" value="Ank_2"/>
    <property type="match status" value="2"/>
</dbReference>
<accession>A0ABN8J0Y4</accession>
<evidence type="ECO:0000313" key="4">
    <source>
        <dbReference type="EMBL" id="CAH2066717.1"/>
    </source>
</evidence>
<feature type="repeat" description="ANK" evidence="3">
    <location>
        <begin position="353"/>
        <end position="385"/>
    </location>
</feature>
<feature type="repeat" description="ANK" evidence="3">
    <location>
        <begin position="254"/>
        <end position="286"/>
    </location>
</feature>
<organism evidence="4 5">
    <name type="scientific">Iphiclides podalirius</name>
    <name type="common">scarce swallowtail</name>
    <dbReference type="NCBI Taxonomy" id="110791"/>
    <lineage>
        <taxon>Eukaryota</taxon>
        <taxon>Metazoa</taxon>
        <taxon>Ecdysozoa</taxon>
        <taxon>Arthropoda</taxon>
        <taxon>Hexapoda</taxon>
        <taxon>Insecta</taxon>
        <taxon>Pterygota</taxon>
        <taxon>Neoptera</taxon>
        <taxon>Endopterygota</taxon>
        <taxon>Lepidoptera</taxon>
        <taxon>Glossata</taxon>
        <taxon>Ditrysia</taxon>
        <taxon>Papilionoidea</taxon>
        <taxon>Papilionidae</taxon>
        <taxon>Papilioninae</taxon>
        <taxon>Iphiclides</taxon>
    </lineage>
</organism>
<protein>
    <recommendedName>
        <fullName evidence="6">Ankyrin</fullName>
    </recommendedName>
</protein>
<feature type="non-terminal residue" evidence="4">
    <location>
        <position position="574"/>
    </location>
</feature>
<dbReference type="PANTHER" id="PTHR24123:SF33">
    <property type="entry name" value="PROTEIN HOS4"/>
    <property type="match status" value="1"/>
</dbReference>
<dbReference type="EMBL" id="OW152816">
    <property type="protein sequence ID" value="CAH2066717.1"/>
    <property type="molecule type" value="Genomic_DNA"/>
</dbReference>